<accession>A0AAN8JV93</accession>
<dbReference type="GO" id="GO:0000978">
    <property type="term" value="F:RNA polymerase II cis-regulatory region sequence-specific DNA binding"/>
    <property type="evidence" value="ECO:0007669"/>
    <property type="project" value="TreeGrafter"/>
</dbReference>
<dbReference type="CDD" id="cd00086">
    <property type="entry name" value="homeodomain"/>
    <property type="match status" value="1"/>
</dbReference>
<evidence type="ECO:0000256" key="8">
    <source>
        <dbReference type="RuleBase" id="RU000682"/>
    </source>
</evidence>
<evidence type="ECO:0000313" key="13">
    <source>
        <dbReference type="Proteomes" id="UP001347796"/>
    </source>
</evidence>
<comment type="subcellular location">
    <subcellularLocation>
        <location evidence="1 7 8">Nucleus</location>
    </subcellularLocation>
</comment>
<evidence type="ECO:0000256" key="3">
    <source>
        <dbReference type="ARBA" id="ARBA00022473"/>
    </source>
</evidence>
<dbReference type="PANTHER" id="PTHR45659">
    <property type="entry name" value="HOMEOBOX PROTEIN HOX"/>
    <property type="match status" value="1"/>
</dbReference>
<feature type="region of interest" description="Disordered" evidence="10">
    <location>
        <begin position="60"/>
        <end position="92"/>
    </location>
</feature>
<evidence type="ECO:0000256" key="2">
    <source>
        <dbReference type="ARBA" id="ARBA00009107"/>
    </source>
</evidence>
<organism evidence="12 13">
    <name type="scientific">Patella caerulea</name>
    <name type="common">Rayed Mediterranean limpet</name>
    <dbReference type="NCBI Taxonomy" id="87958"/>
    <lineage>
        <taxon>Eukaryota</taxon>
        <taxon>Metazoa</taxon>
        <taxon>Spiralia</taxon>
        <taxon>Lophotrochozoa</taxon>
        <taxon>Mollusca</taxon>
        <taxon>Gastropoda</taxon>
        <taxon>Patellogastropoda</taxon>
        <taxon>Patelloidea</taxon>
        <taxon>Patellidae</taxon>
        <taxon>Patella</taxon>
    </lineage>
</organism>
<keyword evidence="13" id="KW-1185">Reference proteome</keyword>
<gene>
    <name evidence="12" type="ORF">SNE40_010484</name>
</gene>
<dbReference type="Pfam" id="PF00046">
    <property type="entry name" value="Homeodomain"/>
    <property type="match status" value="1"/>
</dbReference>
<keyword evidence="3" id="KW-0217">Developmental protein</keyword>
<dbReference type="AlphaFoldDB" id="A0AAN8JV93"/>
<dbReference type="InterPro" id="IPR020479">
    <property type="entry name" value="HD_metazoa"/>
</dbReference>
<dbReference type="InterPro" id="IPR000047">
    <property type="entry name" value="HTH_motif"/>
</dbReference>
<dbReference type="GO" id="GO:0000981">
    <property type="term" value="F:DNA-binding transcription factor activity, RNA polymerase II-specific"/>
    <property type="evidence" value="ECO:0007669"/>
    <property type="project" value="InterPro"/>
</dbReference>
<evidence type="ECO:0000256" key="1">
    <source>
        <dbReference type="ARBA" id="ARBA00004123"/>
    </source>
</evidence>
<dbReference type="PROSITE" id="PS00032">
    <property type="entry name" value="ANTENNAPEDIA"/>
    <property type="match status" value="1"/>
</dbReference>
<dbReference type="PROSITE" id="PS00027">
    <property type="entry name" value="HOMEOBOX_1"/>
    <property type="match status" value="1"/>
</dbReference>
<dbReference type="InterPro" id="IPR017970">
    <property type="entry name" value="Homeobox_CS"/>
</dbReference>
<evidence type="ECO:0000259" key="11">
    <source>
        <dbReference type="PROSITE" id="PS50071"/>
    </source>
</evidence>
<dbReference type="InterPro" id="IPR017995">
    <property type="entry name" value="Homeobox_antennapedia"/>
</dbReference>
<dbReference type="GO" id="GO:0009952">
    <property type="term" value="P:anterior/posterior pattern specification"/>
    <property type="evidence" value="ECO:0007669"/>
    <property type="project" value="TreeGrafter"/>
</dbReference>
<feature type="compositionally biased region" description="Basic and acidic residues" evidence="10">
    <location>
        <begin position="244"/>
        <end position="253"/>
    </location>
</feature>
<evidence type="ECO:0000256" key="10">
    <source>
        <dbReference type="SAM" id="MobiDB-lite"/>
    </source>
</evidence>
<dbReference type="InterPro" id="IPR001356">
    <property type="entry name" value="HD"/>
</dbReference>
<feature type="domain" description="Homeobox" evidence="11">
    <location>
        <begin position="173"/>
        <end position="233"/>
    </location>
</feature>
<evidence type="ECO:0000256" key="9">
    <source>
        <dbReference type="RuleBase" id="RU004442"/>
    </source>
</evidence>
<feature type="compositionally biased region" description="Basic and acidic residues" evidence="10">
    <location>
        <begin position="60"/>
        <end position="69"/>
    </location>
</feature>
<dbReference type="PANTHER" id="PTHR45659:SF4">
    <property type="entry name" value="HOMEOBOX PROTEIN ABDOMINAL-A"/>
    <property type="match status" value="1"/>
</dbReference>
<protein>
    <recommendedName>
        <fullName evidence="11">Homeobox domain-containing protein</fullName>
    </recommendedName>
</protein>
<dbReference type="InterPro" id="IPR050296">
    <property type="entry name" value="Antp_homeobox"/>
</dbReference>
<keyword evidence="4 7" id="KW-0238">DNA-binding</keyword>
<dbReference type="Proteomes" id="UP001347796">
    <property type="component" value="Unassembled WGS sequence"/>
</dbReference>
<dbReference type="PRINTS" id="PR00025">
    <property type="entry name" value="ANTENNAPEDIA"/>
</dbReference>
<dbReference type="PRINTS" id="PR00031">
    <property type="entry name" value="HTHREPRESSR"/>
</dbReference>
<dbReference type="InterPro" id="IPR001827">
    <property type="entry name" value="Homeobox_Antennapedia_CS"/>
</dbReference>
<feature type="compositionally biased region" description="Polar residues" evidence="10">
    <location>
        <begin position="74"/>
        <end position="85"/>
    </location>
</feature>
<comment type="similarity">
    <text evidence="2 9">Belongs to the Antp homeobox family.</text>
</comment>
<evidence type="ECO:0000313" key="12">
    <source>
        <dbReference type="EMBL" id="KAK6182904.1"/>
    </source>
</evidence>
<dbReference type="SUPFAM" id="SSF46689">
    <property type="entry name" value="Homeodomain-like"/>
    <property type="match status" value="1"/>
</dbReference>
<comment type="caution">
    <text evidence="12">The sequence shown here is derived from an EMBL/GenBank/DDBJ whole genome shotgun (WGS) entry which is preliminary data.</text>
</comment>
<keyword evidence="6 7" id="KW-0539">Nucleus</keyword>
<dbReference type="PROSITE" id="PS50071">
    <property type="entry name" value="HOMEOBOX_2"/>
    <property type="match status" value="1"/>
</dbReference>
<dbReference type="GO" id="GO:0005634">
    <property type="term" value="C:nucleus"/>
    <property type="evidence" value="ECO:0007669"/>
    <property type="project" value="UniProtKB-SubCell"/>
</dbReference>
<evidence type="ECO:0000256" key="5">
    <source>
        <dbReference type="ARBA" id="ARBA00023155"/>
    </source>
</evidence>
<name>A0AAN8JV93_PATCE</name>
<dbReference type="FunFam" id="1.10.10.60:FF:000017">
    <property type="entry name" value="Homeobox protein antennapedia"/>
    <property type="match status" value="1"/>
</dbReference>
<reference evidence="12 13" key="1">
    <citation type="submission" date="2024-01" db="EMBL/GenBank/DDBJ databases">
        <title>The genome of the rayed Mediterranean limpet Patella caerulea (Linnaeus, 1758).</title>
        <authorList>
            <person name="Anh-Thu Weber A."/>
            <person name="Halstead-Nussloch G."/>
        </authorList>
    </citation>
    <scope>NUCLEOTIDE SEQUENCE [LARGE SCALE GENOMIC DNA]</scope>
    <source>
        <strain evidence="12">AATW-2023a</strain>
        <tissue evidence="12">Whole specimen</tissue>
    </source>
</reference>
<dbReference type="InterPro" id="IPR009057">
    <property type="entry name" value="Homeodomain-like_sf"/>
</dbReference>
<proteinExistence type="inferred from homology"/>
<evidence type="ECO:0000256" key="6">
    <source>
        <dbReference type="ARBA" id="ARBA00023242"/>
    </source>
</evidence>
<dbReference type="PRINTS" id="PR00024">
    <property type="entry name" value="HOMEOBOX"/>
</dbReference>
<feature type="region of interest" description="Disordered" evidence="10">
    <location>
        <begin position="234"/>
        <end position="273"/>
    </location>
</feature>
<evidence type="ECO:0000256" key="7">
    <source>
        <dbReference type="PROSITE-ProRule" id="PRU00108"/>
    </source>
</evidence>
<dbReference type="SMART" id="SM00389">
    <property type="entry name" value="HOX"/>
    <property type="match status" value="1"/>
</dbReference>
<evidence type="ECO:0000256" key="4">
    <source>
        <dbReference type="ARBA" id="ARBA00023125"/>
    </source>
</evidence>
<keyword evidence="5 7" id="KW-0371">Homeobox</keyword>
<sequence length="273" mass="31315">MSSYYSNILPATVNGSNMEHLYPPDAKMENMYTPGGQQMPYDNCSSIYSSGSYMRYSGYSDRHDSRGGGDVKPQSLSVTNCAPQTSSPPYPVYPNGTENYNVSHFDNRSVDCKTSDLQGQMSNYYYQQQQAMSGMQEVTNTPNGYHNAMNGMSPQNMTVYPWMRPGTGADVHFEQKRTRQTYTRYQTLELEKEFHFNRYLTRRRRIEVAHMLGLTERQIKIWFQNRRMKWKKENNVQKLTGPDKSLKDCDLSPKDIGTSSLNMDTPSPEDPSG</sequence>
<dbReference type="Gene3D" id="1.10.10.60">
    <property type="entry name" value="Homeodomain-like"/>
    <property type="match status" value="1"/>
</dbReference>
<feature type="DNA-binding region" description="Homeobox" evidence="7">
    <location>
        <begin position="175"/>
        <end position="234"/>
    </location>
</feature>
<dbReference type="EMBL" id="JAZGQO010000007">
    <property type="protein sequence ID" value="KAK6182904.1"/>
    <property type="molecule type" value="Genomic_DNA"/>
</dbReference>